<accession>C1E0F0</accession>
<name>C1E0F0_MICCC</name>
<evidence type="ECO:0000256" key="1">
    <source>
        <dbReference type="ARBA" id="ARBA00004607"/>
    </source>
</evidence>
<dbReference type="STRING" id="296587.C1E0F0"/>
<proteinExistence type="inferred from homology"/>
<evidence type="ECO:0000313" key="10">
    <source>
        <dbReference type="Proteomes" id="UP000002009"/>
    </source>
</evidence>
<evidence type="ECO:0000256" key="5">
    <source>
        <dbReference type="ARBA" id="ARBA00023212"/>
    </source>
</evidence>
<evidence type="ECO:0000256" key="7">
    <source>
        <dbReference type="ARBA" id="ARBA00033769"/>
    </source>
</evidence>
<comment type="subcellular location">
    <subcellularLocation>
        <location evidence="1">Cytoplasm</location>
        <location evidence="1">Cytoskeleton</location>
        <location evidence="1">Microtubule organizing center</location>
        <location evidence="1">Centrosome</location>
        <location evidence="1">Centriolar satellite</location>
    </subcellularLocation>
</comment>
<reference evidence="9 10" key="1">
    <citation type="journal article" date="2009" name="Science">
        <title>Green evolution and dynamic adaptations revealed by genomes of the marine picoeukaryotes Micromonas.</title>
        <authorList>
            <person name="Worden A.Z."/>
            <person name="Lee J.H."/>
            <person name="Mock T."/>
            <person name="Rouze P."/>
            <person name="Simmons M.P."/>
            <person name="Aerts A.L."/>
            <person name="Allen A.E."/>
            <person name="Cuvelier M.L."/>
            <person name="Derelle E."/>
            <person name="Everett M.V."/>
            <person name="Foulon E."/>
            <person name="Grimwood J."/>
            <person name="Gundlach H."/>
            <person name="Henrissat B."/>
            <person name="Napoli C."/>
            <person name="McDonald S.M."/>
            <person name="Parker M.S."/>
            <person name="Rombauts S."/>
            <person name="Salamov A."/>
            <person name="Von Dassow P."/>
            <person name="Badger J.H."/>
            <person name="Coutinho P.M."/>
            <person name="Demir E."/>
            <person name="Dubchak I."/>
            <person name="Gentemann C."/>
            <person name="Eikrem W."/>
            <person name="Gready J.E."/>
            <person name="John U."/>
            <person name="Lanier W."/>
            <person name="Lindquist E.A."/>
            <person name="Lucas S."/>
            <person name="Mayer K.F."/>
            <person name="Moreau H."/>
            <person name="Not F."/>
            <person name="Otillar R."/>
            <person name="Panaud O."/>
            <person name="Pangilinan J."/>
            <person name="Paulsen I."/>
            <person name="Piegu B."/>
            <person name="Poliakov A."/>
            <person name="Robbens S."/>
            <person name="Schmutz J."/>
            <person name="Toulza E."/>
            <person name="Wyss T."/>
            <person name="Zelensky A."/>
            <person name="Zhou K."/>
            <person name="Armbrust E.V."/>
            <person name="Bhattacharya D."/>
            <person name="Goodenough U.W."/>
            <person name="Van de Peer Y."/>
            <person name="Grigoriev I.V."/>
        </authorList>
    </citation>
    <scope>NUCLEOTIDE SEQUENCE [LARGE SCALE GENOMIC DNA]</scope>
    <source>
        <strain evidence="10">RCC299 / NOUM17</strain>
    </source>
</reference>
<comment type="function">
    <text evidence="8">Regulator of the tubulin polyglutamylase complex (TPGC) that controls cytoskeletal organization, nuclear shape, and cilium disassembly by balancing microtubule and actin assembly. Regulates the assembly and stability of the TPGC and thereby modulates polyglutamylation of the microtubule, which antagonizes MAP4 binding.</text>
</comment>
<dbReference type="GeneID" id="8241225"/>
<dbReference type="AlphaFoldDB" id="C1E0F0"/>
<dbReference type="GO" id="GO:0005874">
    <property type="term" value="C:microtubule"/>
    <property type="evidence" value="ECO:0007669"/>
    <property type="project" value="UniProtKB-KW"/>
</dbReference>
<protein>
    <recommendedName>
        <fullName evidence="7">Centriolar satellite-associated tubulin polyglutamylase complex regulator 1</fullName>
    </recommendedName>
</protein>
<dbReference type="PANTHER" id="PTHR34252:SF1">
    <property type="entry name" value="CENTRIOLAR SATELLITE-ASSOCIATED TUBULIN POLYGLUTAMYLASE COMPLEX REGULATOR 1"/>
    <property type="match status" value="1"/>
</dbReference>
<evidence type="ECO:0000256" key="8">
    <source>
        <dbReference type="ARBA" id="ARBA00045673"/>
    </source>
</evidence>
<dbReference type="RefSeq" id="XP_002499549.1">
    <property type="nucleotide sequence ID" value="XM_002499503.1"/>
</dbReference>
<keyword evidence="5" id="KW-0206">Cytoskeleton</keyword>
<keyword evidence="3" id="KW-0597">Phosphoprotein</keyword>
<keyword evidence="2" id="KW-0963">Cytoplasm</keyword>
<evidence type="ECO:0000313" key="9">
    <source>
        <dbReference type="EMBL" id="ACO60807.1"/>
    </source>
</evidence>
<dbReference type="KEGG" id="mis:MICPUN_56210"/>
<dbReference type="InterPro" id="IPR038968">
    <property type="entry name" value="CSTPP1"/>
</dbReference>
<dbReference type="Proteomes" id="UP000002009">
    <property type="component" value="Chromosome 2"/>
</dbReference>
<dbReference type="PANTHER" id="PTHR34252">
    <property type="entry name" value="UPF0705 PROTEIN C11ORF49"/>
    <property type="match status" value="1"/>
</dbReference>
<organism evidence="9 10">
    <name type="scientific">Micromonas commoda (strain RCC299 / NOUM17 / CCMP2709)</name>
    <name type="common">Picoplanktonic green alga</name>
    <dbReference type="NCBI Taxonomy" id="296587"/>
    <lineage>
        <taxon>Eukaryota</taxon>
        <taxon>Viridiplantae</taxon>
        <taxon>Chlorophyta</taxon>
        <taxon>Mamiellophyceae</taxon>
        <taxon>Mamiellales</taxon>
        <taxon>Mamiellaceae</taxon>
        <taxon>Micromonas</taxon>
    </lineage>
</organism>
<evidence type="ECO:0000256" key="3">
    <source>
        <dbReference type="ARBA" id="ARBA00022553"/>
    </source>
</evidence>
<evidence type="ECO:0000256" key="6">
    <source>
        <dbReference type="ARBA" id="ARBA00033750"/>
    </source>
</evidence>
<gene>
    <name evidence="9" type="ORF">MICPUN_56210</name>
</gene>
<evidence type="ECO:0000256" key="2">
    <source>
        <dbReference type="ARBA" id="ARBA00022490"/>
    </source>
</evidence>
<evidence type="ECO:0000256" key="4">
    <source>
        <dbReference type="ARBA" id="ARBA00022701"/>
    </source>
</evidence>
<dbReference type="InParanoid" id="C1E0F0"/>
<keyword evidence="4" id="KW-0493">Microtubule</keyword>
<keyword evidence="10" id="KW-1185">Reference proteome</keyword>
<comment type="similarity">
    <text evidence="6">Belongs to the CSTPP1 family.</text>
</comment>
<dbReference type="EMBL" id="CP001323">
    <property type="protein sequence ID" value="ACO60807.1"/>
    <property type="molecule type" value="Genomic_DNA"/>
</dbReference>
<sequence>MPGFDLTARKGDVPLGRRRVDEEERQRVSSEEYLAAHNLELYLREAVKHASRCAAVRDPGGANPNTHIEAAAEYFQAVNLGRHVAGREWAFVQATERNQLAFLHDCRRAWGSTPTTMSARDWHGALRLQCPDLPFAVVKAAHDAAVGAGEADEGEGEGAAGDAAVDFRRLFPALRTAVAYAPFLEDARAAAFEHSDLTPQDADACRSAVRAAAARVRETRGDGCSPPEDSLVDAFVDATAVNSGGGRAVTFGRFRAALCAHEGLARATAARLREHEARVRRASAAERAREYRDS</sequence>